<accession>A0ABR3PM24</accession>
<dbReference type="EMBL" id="JBFMKM010000003">
    <property type="protein sequence ID" value="KAL1310595.1"/>
    <property type="molecule type" value="Genomic_DNA"/>
</dbReference>
<comment type="caution">
    <text evidence="5">The sequence shown here is derived from an EMBL/GenBank/DDBJ whole genome shotgun (WGS) entry which is preliminary data.</text>
</comment>
<feature type="compositionally biased region" description="Basic residues" evidence="3">
    <location>
        <begin position="357"/>
        <end position="371"/>
    </location>
</feature>
<dbReference type="PROSITE" id="PS50102">
    <property type="entry name" value="RRM"/>
    <property type="match status" value="2"/>
</dbReference>
<evidence type="ECO:0000256" key="2">
    <source>
        <dbReference type="PROSITE-ProRule" id="PRU00176"/>
    </source>
</evidence>
<protein>
    <recommendedName>
        <fullName evidence="4">RRM domain-containing protein</fullName>
    </recommendedName>
</protein>
<feature type="compositionally biased region" description="Low complexity" evidence="3">
    <location>
        <begin position="407"/>
        <end position="418"/>
    </location>
</feature>
<dbReference type="InterPro" id="IPR000504">
    <property type="entry name" value="RRM_dom"/>
</dbReference>
<name>A0ABR3PM24_9PEZI</name>
<dbReference type="InterPro" id="IPR012677">
    <property type="entry name" value="Nucleotide-bd_a/b_plait_sf"/>
</dbReference>
<dbReference type="GeneID" id="95974573"/>
<feature type="region of interest" description="Disordered" evidence="3">
    <location>
        <begin position="320"/>
        <end position="371"/>
    </location>
</feature>
<feature type="compositionally biased region" description="Acidic residues" evidence="3">
    <location>
        <begin position="322"/>
        <end position="332"/>
    </location>
</feature>
<evidence type="ECO:0000256" key="1">
    <source>
        <dbReference type="ARBA" id="ARBA00022884"/>
    </source>
</evidence>
<evidence type="ECO:0000259" key="4">
    <source>
        <dbReference type="PROSITE" id="PS50102"/>
    </source>
</evidence>
<dbReference type="InterPro" id="IPR035979">
    <property type="entry name" value="RBD_domain_sf"/>
</dbReference>
<keyword evidence="6" id="KW-1185">Reference proteome</keyword>
<feature type="compositionally biased region" description="Low complexity" evidence="3">
    <location>
        <begin position="30"/>
        <end position="45"/>
    </location>
</feature>
<evidence type="ECO:0000256" key="3">
    <source>
        <dbReference type="SAM" id="MobiDB-lite"/>
    </source>
</evidence>
<feature type="region of interest" description="Disordered" evidence="3">
    <location>
        <begin position="393"/>
        <end position="486"/>
    </location>
</feature>
<dbReference type="RefSeq" id="XP_069203444.1">
    <property type="nucleotide sequence ID" value="XM_069347599.1"/>
</dbReference>
<dbReference type="PANTHER" id="PTHR23236">
    <property type="entry name" value="EUKARYOTIC TRANSLATION INITIATION FACTOR 4B/4H"/>
    <property type="match status" value="1"/>
</dbReference>
<feature type="compositionally biased region" description="Basic residues" evidence="3">
    <location>
        <begin position="1"/>
        <end position="12"/>
    </location>
</feature>
<proteinExistence type="predicted"/>
<dbReference type="Pfam" id="PF00076">
    <property type="entry name" value="RRM_1"/>
    <property type="match status" value="1"/>
</dbReference>
<gene>
    <name evidence="5" type="ORF">AAFC00_000870</name>
</gene>
<evidence type="ECO:0000313" key="5">
    <source>
        <dbReference type="EMBL" id="KAL1310595.1"/>
    </source>
</evidence>
<dbReference type="Proteomes" id="UP001562354">
    <property type="component" value="Unassembled WGS sequence"/>
</dbReference>
<evidence type="ECO:0000313" key="6">
    <source>
        <dbReference type="Proteomes" id="UP001562354"/>
    </source>
</evidence>
<feature type="domain" description="RRM" evidence="4">
    <location>
        <begin position="254"/>
        <end position="338"/>
    </location>
</feature>
<dbReference type="PANTHER" id="PTHR23236:SF95">
    <property type="entry name" value="NUCLEOLAR PROTEIN 13"/>
    <property type="match status" value="1"/>
</dbReference>
<dbReference type="SMART" id="SM00360">
    <property type="entry name" value="RRM"/>
    <property type="match status" value="2"/>
</dbReference>
<sequence length="486" mass="52085">MGSKSKTTKSSKKQREASPASEAEDVKMQEPTTTTADSSPSASPEPSKKRKRSSKTATDAEEIEIDVTLPEPLSKAEARKAKKAKTKPAKEGTTDGEGATDASEKPGEGKGRVKTYGIWIGNLPFTADKTVVRVFFTRQGQIPDADITRVHMPTPQHAQQPGRVKPNNKGFAYIDFANEESLSKALALSESLMTGRKVLIKDANSYEGRPTQTTPGPTAAALSGTAVEDAAAAGTAATAADGAKPGKPVMAPSKRVFVGNLGFDVTKEDLEYHFGQAGEIEDIHMATFQDTGKCKGFAWVRFVELEAAQGAVQGYIFKEEPASDDEDEDEAEAEKAEASDSSSSDSDSDSDEEKPAKKPTKKTKKPKKRKWFINRLQGRPLRCEFAEDASTRYKKRFGKGGSKNPFSGDDNNNNSNGGEDAAAITEVGAESKPRTGRGKGTADERQAARRQKHIDARLIRPGAALANAPRASGGIVKSEGKKITFE</sequence>
<keyword evidence="1 2" id="KW-0694">RNA-binding</keyword>
<reference evidence="5 6" key="1">
    <citation type="submission" date="2024-07" db="EMBL/GenBank/DDBJ databases">
        <title>Draft sequence of the Neodothiora populina.</title>
        <authorList>
            <person name="Drown D.D."/>
            <person name="Schuette U.S."/>
            <person name="Buechlein A.B."/>
            <person name="Rusch D.R."/>
            <person name="Winton L.W."/>
            <person name="Adams G.A."/>
        </authorList>
    </citation>
    <scope>NUCLEOTIDE SEQUENCE [LARGE SCALE GENOMIC DNA]</scope>
    <source>
        <strain evidence="5 6">CPC 39397</strain>
    </source>
</reference>
<organism evidence="5 6">
    <name type="scientific">Neodothiora populina</name>
    <dbReference type="NCBI Taxonomy" id="2781224"/>
    <lineage>
        <taxon>Eukaryota</taxon>
        <taxon>Fungi</taxon>
        <taxon>Dikarya</taxon>
        <taxon>Ascomycota</taxon>
        <taxon>Pezizomycotina</taxon>
        <taxon>Dothideomycetes</taxon>
        <taxon>Dothideomycetidae</taxon>
        <taxon>Dothideales</taxon>
        <taxon>Dothioraceae</taxon>
        <taxon>Neodothiora</taxon>
    </lineage>
</organism>
<feature type="compositionally biased region" description="Basic and acidic residues" evidence="3">
    <location>
        <begin position="440"/>
        <end position="458"/>
    </location>
</feature>
<feature type="compositionally biased region" description="Basic and acidic residues" evidence="3">
    <location>
        <begin position="102"/>
        <end position="111"/>
    </location>
</feature>
<feature type="region of interest" description="Disordered" evidence="3">
    <location>
        <begin position="1"/>
        <end position="111"/>
    </location>
</feature>
<feature type="domain" description="RRM" evidence="4">
    <location>
        <begin position="116"/>
        <end position="205"/>
    </location>
</feature>
<dbReference type="Gene3D" id="3.30.70.330">
    <property type="match status" value="2"/>
</dbReference>
<dbReference type="SUPFAM" id="SSF54928">
    <property type="entry name" value="RNA-binding domain, RBD"/>
    <property type="match status" value="1"/>
</dbReference>